<dbReference type="EMBL" id="MU275942">
    <property type="protein sequence ID" value="KAI0045785.1"/>
    <property type="molecule type" value="Genomic_DNA"/>
</dbReference>
<accession>A0ACB8RP19</accession>
<organism evidence="1 2">
    <name type="scientific">Auriscalpium vulgare</name>
    <dbReference type="NCBI Taxonomy" id="40419"/>
    <lineage>
        <taxon>Eukaryota</taxon>
        <taxon>Fungi</taxon>
        <taxon>Dikarya</taxon>
        <taxon>Basidiomycota</taxon>
        <taxon>Agaricomycotina</taxon>
        <taxon>Agaricomycetes</taxon>
        <taxon>Russulales</taxon>
        <taxon>Auriscalpiaceae</taxon>
        <taxon>Auriscalpium</taxon>
    </lineage>
</organism>
<protein>
    <submittedName>
        <fullName evidence="1">Uncharacterized protein</fullName>
    </submittedName>
</protein>
<dbReference type="Proteomes" id="UP000814033">
    <property type="component" value="Unassembled WGS sequence"/>
</dbReference>
<gene>
    <name evidence="1" type="ORF">FA95DRAFT_90430</name>
</gene>
<evidence type="ECO:0000313" key="1">
    <source>
        <dbReference type="EMBL" id="KAI0045785.1"/>
    </source>
</evidence>
<comment type="caution">
    <text evidence="1">The sequence shown here is derived from an EMBL/GenBank/DDBJ whole genome shotgun (WGS) entry which is preliminary data.</text>
</comment>
<keyword evidence="2" id="KW-1185">Reference proteome</keyword>
<evidence type="ECO:0000313" key="2">
    <source>
        <dbReference type="Proteomes" id="UP000814033"/>
    </source>
</evidence>
<reference evidence="1" key="1">
    <citation type="submission" date="2021-02" db="EMBL/GenBank/DDBJ databases">
        <authorList>
            <consortium name="DOE Joint Genome Institute"/>
            <person name="Ahrendt S."/>
            <person name="Looney B.P."/>
            <person name="Miyauchi S."/>
            <person name="Morin E."/>
            <person name="Drula E."/>
            <person name="Courty P.E."/>
            <person name="Chicoki N."/>
            <person name="Fauchery L."/>
            <person name="Kohler A."/>
            <person name="Kuo A."/>
            <person name="Labutti K."/>
            <person name="Pangilinan J."/>
            <person name="Lipzen A."/>
            <person name="Riley R."/>
            <person name="Andreopoulos W."/>
            <person name="He G."/>
            <person name="Johnson J."/>
            <person name="Barry K.W."/>
            <person name="Grigoriev I.V."/>
            <person name="Nagy L."/>
            <person name="Hibbett D."/>
            <person name="Henrissat B."/>
            <person name="Matheny P.B."/>
            <person name="Labbe J."/>
            <person name="Martin F."/>
        </authorList>
    </citation>
    <scope>NUCLEOTIDE SEQUENCE</scope>
    <source>
        <strain evidence="1">FP105234-sp</strain>
    </source>
</reference>
<proteinExistence type="predicted"/>
<sequence>MSGFVDICLAKKSFSLEVPQPDRNLPGRRPGARRNPFTEQDDQNLAKFLAQTIPNKEDGGRTGSVIYYELMRHAAEHNVRAWALEHTADSWRERYRKHQEEFDPMIDAYAKGHPPPANGKGQYLEIRKNRHNRRRRNVGGGENLEEDGEDEEENGAKAELRREEEEEEEEEEVPPADPPQHESPARSQARAGGSQERAREEGPVNAQRPLRSGPPARKKRREIPQPQQFDSVPDVEAGLEAREVQAGPSRIRRSPAPSPSQPTEEQETAMPMTPPTTQLWPRPRRQVEVVVPARPKPSSAQKRAVRSPPPVSDDGPATRTRARSASVEPHAQSDLRSRQRKVPFKAARRRPAVDSIVEETPQPEVPDEDGNGESMEVEAYLDPANGDDGLFDEGAQDSIARLSPDDLQTAQRLSSHGQPKAPSVPPSDDEGDSGMLAKLKQTQQRAPTSRVAKSSPRIAPRRPVIRRRDTGESEEEFPSPHTRARDEKDRRVREAKGKEFQPQPGTRAAALRAATTASLRTQR</sequence>
<name>A0ACB8RP19_9AGAM</name>
<reference evidence="1" key="2">
    <citation type="journal article" date="2022" name="New Phytol.">
        <title>Evolutionary transition to the ectomycorrhizal habit in the genomes of a hyperdiverse lineage of mushroom-forming fungi.</title>
        <authorList>
            <person name="Looney B."/>
            <person name="Miyauchi S."/>
            <person name="Morin E."/>
            <person name="Drula E."/>
            <person name="Courty P.E."/>
            <person name="Kohler A."/>
            <person name="Kuo A."/>
            <person name="LaButti K."/>
            <person name="Pangilinan J."/>
            <person name="Lipzen A."/>
            <person name="Riley R."/>
            <person name="Andreopoulos W."/>
            <person name="He G."/>
            <person name="Johnson J."/>
            <person name="Nolan M."/>
            <person name="Tritt A."/>
            <person name="Barry K.W."/>
            <person name="Grigoriev I.V."/>
            <person name="Nagy L.G."/>
            <person name="Hibbett D."/>
            <person name="Henrissat B."/>
            <person name="Matheny P.B."/>
            <person name="Labbe J."/>
            <person name="Martin F.M."/>
        </authorList>
    </citation>
    <scope>NUCLEOTIDE SEQUENCE</scope>
    <source>
        <strain evidence="1">FP105234-sp</strain>
    </source>
</reference>